<reference evidence="1 2" key="1">
    <citation type="journal article" date="2016" name="Nat. Commun.">
        <title>Thousands of microbial genomes shed light on interconnected biogeochemical processes in an aquifer system.</title>
        <authorList>
            <person name="Anantharaman K."/>
            <person name="Brown C.T."/>
            <person name="Hug L.A."/>
            <person name="Sharon I."/>
            <person name="Castelle C.J."/>
            <person name="Probst A.J."/>
            <person name="Thomas B.C."/>
            <person name="Singh A."/>
            <person name="Wilkins M.J."/>
            <person name="Karaoz U."/>
            <person name="Brodie E.L."/>
            <person name="Williams K.H."/>
            <person name="Hubbard S.S."/>
            <person name="Banfield J.F."/>
        </authorList>
    </citation>
    <scope>NUCLEOTIDE SEQUENCE [LARGE SCALE GENOMIC DNA]</scope>
</reference>
<organism evidence="1 2">
    <name type="scientific">candidate division WOR-1 bacterium RIFOXYB2_FULL_37_13</name>
    <dbReference type="NCBI Taxonomy" id="1802579"/>
    <lineage>
        <taxon>Bacteria</taxon>
        <taxon>Bacillati</taxon>
        <taxon>Saganbacteria</taxon>
    </lineage>
</organism>
<gene>
    <name evidence="1" type="ORF">A2310_08515</name>
</gene>
<dbReference type="EMBL" id="MEUB01000009">
    <property type="protein sequence ID" value="OGC24434.1"/>
    <property type="molecule type" value="Genomic_DNA"/>
</dbReference>
<sequence length="163" mass="18226">MGIAINFYRSLKGLVSSAPNVPGSKPDFCRYVHFTGSNVDQKRLRHIFECGLFIKNGAIGNTTLPFDSCHLNSLRTYAHRGGQGYVLIIDIPKAIIRQATKECEEDFESGGVPDIGKYVCKEEVLSKDPYFMNGRKALDPNYIVGALEQITNRWIPNPNFAKI</sequence>
<proteinExistence type="predicted"/>
<accession>A0A1F4SVG5</accession>
<evidence type="ECO:0000313" key="2">
    <source>
        <dbReference type="Proteomes" id="UP000178417"/>
    </source>
</evidence>
<dbReference type="AlphaFoldDB" id="A0A1F4SVG5"/>
<protein>
    <submittedName>
        <fullName evidence="1">Uncharacterized protein</fullName>
    </submittedName>
</protein>
<comment type="caution">
    <text evidence="1">The sequence shown here is derived from an EMBL/GenBank/DDBJ whole genome shotgun (WGS) entry which is preliminary data.</text>
</comment>
<dbReference type="Proteomes" id="UP000178417">
    <property type="component" value="Unassembled WGS sequence"/>
</dbReference>
<name>A0A1F4SVG5_UNCSA</name>
<evidence type="ECO:0000313" key="1">
    <source>
        <dbReference type="EMBL" id="OGC24434.1"/>
    </source>
</evidence>